<dbReference type="Proteomes" id="UP000504604">
    <property type="component" value="Linkage group LG5"/>
</dbReference>
<keyword evidence="1" id="KW-1185">Reference proteome</keyword>
<accession>A0A8M8US53</accession>
<dbReference type="InterPro" id="IPR043502">
    <property type="entry name" value="DNA/RNA_pol_sf"/>
</dbReference>
<sequence length="344" mass="38084">MNNAFLHGYSDEDIYMLLPAGYNVDLGLVCKLERSLYKLKQASPMERRVDIEATTIWFYSRVKAYLHNFFTIKDKGDAHTGLLGAKSLVTPFPVGLKLASDTGALLRAQNSYKDLMGRLLYLSFTRPDISHSVQQLSQYLNHLCDAYWNAALHVVRYLKGCPSLGLFLPAVNSLDLQGYCDADWASCSDSRSSLTDFCIFLGGPLVSWKTKKQSTVSHSSAEAEYRSLAAMVCELRWLPFLLADFGVSLSLPVSLFCDNKAALHILANPVFHERTKHIEIDCHLVRDAYTASFIAPVLILSFTQLPDVFTKALPLKLFSSFLSKLGLPAVAKGAGVASDLLDQG</sequence>
<dbReference type="PANTHER" id="PTHR11439">
    <property type="entry name" value="GAG-POL-RELATED RETROTRANSPOSON"/>
    <property type="match status" value="1"/>
</dbReference>
<organism evidence="1 2">
    <name type="scientific">Sesamum indicum</name>
    <name type="common">Oriental sesame</name>
    <name type="synonym">Sesamum orientale</name>
    <dbReference type="NCBI Taxonomy" id="4182"/>
    <lineage>
        <taxon>Eukaryota</taxon>
        <taxon>Viridiplantae</taxon>
        <taxon>Streptophyta</taxon>
        <taxon>Embryophyta</taxon>
        <taxon>Tracheophyta</taxon>
        <taxon>Spermatophyta</taxon>
        <taxon>Magnoliopsida</taxon>
        <taxon>eudicotyledons</taxon>
        <taxon>Gunneridae</taxon>
        <taxon>Pentapetalae</taxon>
        <taxon>asterids</taxon>
        <taxon>lamiids</taxon>
        <taxon>Lamiales</taxon>
        <taxon>Pedaliaceae</taxon>
        <taxon>Sesamum</taxon>
    </lineage>
</organism>
<evidence type="ECO:0000313" key="1">
    <source>
        <dbReference type="Proteomes" id="UP000504604"/>
    </source>
</evidence>
<dbReference type="SUPFAM" id="SSF56672">
    <property type="entry name" value="DNA/RNA polymerases"/>
    <property type="match status" value="1"/>
</dbReference>
<dbReference type="KEGG" id="sind:110012030"/>
<name>A0A8M8US53_SESIN</name>
<dbReference type="AlphaFoldDB" id="A0A8M8US53"/>
<evidence type="ECO:0000313" key="2">
    <source>
        <dbReference type="RefSeq" id="XP_020549773.1"/>
    </source>
</evidence>
<dbReference type="PANTHER" id="PTHR11439:SF470">
    <property type="entry name" value="CYSTEINE-RICH RLK (RECEPTOR-LIKE PROTEIN KINASE) 8"/>
    <property type="match status" value="1"/>
</dbReference>
<gene>
    <name evidence="2" type="primary">LOC110012030</name>
</gene>
<protein>
    <submittedName>
        <fullName evidence="2">Uncharacterized protein LOC110012030</fullName>
    </submittedName>
</protein>
<reference evidence="2" key="1">
    <citation type="submission" date="2025-08" db="UniProtKB">
        <authorList>
            <consortium name="RefSeq"/>
        </authorList>
    </citation>
    <scope>IDENTIFICATION</scope>
</reference>
<dbReference type="OrthoDB" id="414945at2759"/>
<dbReference type="GeneID" id="110012030"/>
<dbReference type="RefSeq" id="XP_020549773.1">
    <property type="nucleotide sequence ID" value="XM_020694114.1"/>
</dbReference>
<proteinExistence type="predicted"/>
<dbReference type="CDD" id="cd09272">
    <property type="entry name" value="RNase_HI_RT_Ty1"/>
    <property type="match status" value="1"/>
</dbReference>